<feature type="region of interest" description="Disordered" evidence="13">
    <location>
        <begin position="75"/>
        <end position="96"/>
    </location>
</feature>
<keyword evidence="7" id="KW-0238">DNA-binding</keyword>
<dbReference type="InterPro" id="IPR042972">
    <property type="entry name" value="INSM1/2"/>
</dbReference>
<evidence type="ECO:0000256" key="9">
    <source>
        <dbReference type="ARBA" id="ARBA00023242"/>
    </source>
</evidence>
<protein>
    <submittedName>
        <fullName evidence="15">Insulinoma-associated protein 1a-like</fullName>
    </submittedName>
</protein>
<dbReference type="PANTHER" id="PTHR15065">
    <property type="entry name" value="INSULINOMA-ASSOCIATED 1"/>
    <property type="match status" value="1"/>
</dbReference>
<dbReference type="PROSITE" id="PS50157">
    <property type="entry name" value="ZINC_FINGER_C2H2_2"/>
    <property type="match status" value="3"/>
</dbReference>
<dbReference type="InterPro" id="IPR036236">
    <property type="entry name" value="Znf_C2H2_sf"/>
</dbReference>
<evidence type="ECO:0000313" key="16">
    <source>
        <dbReference type="Proteomes" id="UP000694620"/>
    </source>
</evidence>
<feature type="domain" description="C2H2-type" evidence="14">
    <location>
        <begin position="299"/>
        <end position="326"/>
    </location>
</feature>
<feature type="region of interest" description="Disordered" evidence="13">
    <location>
        <begin position="277"/>
        <end position="296"/>
    </location>
</feature>
<reference evidence="15" key="2">
    <citation type="submission" date="2025-08" db="UniProtKB">
        <authorList>
            <consortium name="Ensembl"/>
        </authorList>
    </citation>
    <scope>IDENTIFICATION</scope>
</reference>
<comment type="similarity">
    <text evidence="10">Belongs to the INSM1 family.</text>
</comment>
<dbReference type="FunFam" id="3.30.160.60:FF:000488">
    <property type="entry name" value="Insulinoma-associated protein 2"/>
    <property type="match status" value="1"/>
</dbReference>
<reference evidence="15" key="3">
    <citation type="submission" date="2025-09" db="UniProtKB">
        <authorList>
            <consortium name="Ensembl"/>
        </authorList>
    </citation>
    <scope>IDENTIFICATION</scope>
</reference>
<evidence type="ECO:0000256" key="6">
    <source>
        <dbReference type="ARBA" id="ARBA00023015"/>
    </source>
</evidence>
<dbReference type="GO" id="GO:0005634">
    <property type="term" value="C:nucleus"/>
    <property type="evidence" value="ECO:0007669"/>
    <property type="project" value="UniProtKB-SubCell"/>
</dbReference>
<feature type="region of interest" description="Disordered" evidence="13">
    <location>
        <begin position="46"/>
        <end position="65"/>
    </location>
</feature>
<dbReference type="Proteomes" id="UP000694620">
    <property type="component" value="Chromosome 1"/>
</dbReference>
<evidence type="ECO:0000256" key="7">
    <source>
        <dbReference type="ARBA" id="ARBA00023125"/>
    </source>
</evidence>
<dbReference type="Pfam" id="PF00096">
    <property type="entry name" value="zf-C2H2"/>
    <property type="match status" value="2"/>
</dbReference>
<dbReference type="Ensembl" id="ENSECRT00000001871.1">
    <property type="protein sequence ID" value="ENSECRP00000001847.1"/>
    <property type="gene ID" value="ENSECRG00000001264.1"/>
</dbReference>
<dbReference type="Pfam" id="PF12874">
    <property type="entry name" value="zf-met"/>
    <property type="match status" value="1"/>
</dbReference>
<keyword evidence="4 12" id="KW-0863">Zinc-finger</keyword>
<evidence type="ECO:0000256" key="1">
    <source>
        <dbReference type="ARBA" id="ARBA00004123"/>
    </source>
</evidence>
<evidence type="ECO:0000259" key="14">
    <source>
        <dbReference type="PROSITE" id="PS50157"/>
    </source>
</evidence>
<dbReference type="Gene3D" id="3.30.160.60">
    <property type="entry name" value="Classic Zinc Finger"/>
    <property type="match status" value="2"/>
</dbReference>
<dbReference type="GO" id="GO:0000978">
    <property type="term" value="F:RNA polymerase II cis-regulatory region sequence-specific DNA binding"/>
    <property type="evidence" value="ECO:0007669"/>
    <property type="project" value="TreeGrafter"/>
</dbReference>
<reference evidence="15" key="1">
    <citation type="submission" date="2021-06" db="EMBL/GenBank/DDBJ databases">
        <authorList>
            <consortium name="Wellcome Sanger Institute Data Sharing"/>
        </authorList>
    </citation>
    <scope>NUCLEOTIDE SEQUENCE [LARGE SCALE GENOMIC DNA]</scope>
</reference>
<feature type="region of interest" description="Disordered" evidence="13">
    <location>
        <begin position="21"/>
        <end position="40"/>
    </location>
</feature>
<evidence type="ECO:0000256" key="2">
    <source>
        <dbReference type="ARBA" id="ARBA00022723"/>
    </source>
</evidence>
<dbReference type="SMART" id="SM00355">
    <property type="entry name" value="ZnF_C2H2"/>
    <property type="match status" value="4"/>
</dbReference>
<dbReference type="GO" id="GO:0001227">
    <property type="term" value="F:DNA-binding transcription repressor activity, RNA polymerase II-specific"/>
    <property type="evidence" value="ECO:0007669"/>
    <property type="project" value="TreeGrafter"/>
</dbReference>
<keyword evidence="8" id="KW-0804">Transcription</keyword>
<dbReference type="GO" id="GO:0008270">
    <property type="term" value="F:zinc ion binding"/>
    <property type="evidence" value="ECO:0007669"/>
    <property type="project" value="UniProtKB-KW"/>
</dbReference>
<proteinExistence type="inferred from homology"/>
<feature type="domain" description="C2H2-type" evidence="14">
    <location>
        <begin position="231"/>
        <end position="258"/>
    </location>
</feature>
<dbReference type="InterPro" id="IPR013087">
    <property type="entry name" value="Znf_C2H2_type"/>
</dbReference>
<keyword evidence="9" id="KW-0539">Nucleus</keyword>
<keyword evidence="6" id="KW-0805">Transcription regulation</keyword>
<dbReference type="PANTHER" id="PTHR15065:SF4">
    <property type="entry name" value="LD18634P"/>
    <property type="match status" value="1"/>
</dbReference>
<feature type="domain" description="C2H2-type" evidence="14">
    <location>
        <begin position="377"/>
        <end position="405"/>
    </location>
</feature>
<evidence type="ECO:0000256" key="12">
    <source>
        <dbReference type="PROSITE-ProRule" id="PRU00042"/>
    </source>
</evidence>
<organism evidence="15 16">
    <name type="scientific">Erpetoichthys calabaricus</name>
    <name type="common">Rope fish</name>
    <name type="synonym">Calamoichthys calabaricus</name>
    <dbReference type="NCBI Taxonomy" id="27687"/>
    <lineage>
        <taxon>Eukaryota</taxon>
        <taxon>Metazoa</taxon>
        <taxon>Chordata</taxon>
        <taxon>Craniata</taxon>
        <taxon>Vertebrata</taxon>
        <taxon>Euteleostomi</taxon>
        <taxon>Actinopterygii</taxon>
        <taxon>Polypteriformes</taxon>
        <taxon>Polypteridae</taxon>
        <taxon>Erpetoichthys</taxon>
    </lineage>
</organism>
<comment type="function">
    <text evidence="11">May act as a transcriptional regulator. May play a role in neurogenesis and neuroendocrine cell differentiation during embryonic development.</text>
</comment>
<dbReference type="PROSITE" id="PS00028">
    <property type="entry name" value="ZINC_FINGER_C2H2_1"/>
    <property type="match status" value="2"/>
</dbReference>
<comment type="subcellular location">
    <subcellularLocation>
        <location evidence="1">Nucleus</location>
    </subcellularLocation>
</comment>
<keyword evidence="3" id="KW-0677">Repeat</keyword>
<name>A0A8C4RHR6_ERPCA</name>
<dbReference type="GeneTree" id="ENSGT00940000162391"/>
<keyword evidence="2" id="KW-0479">Metal-binding</keyword>
<dbReference type="GO" id="GO:0017053">
    <property type="term" value="C:transcription repressor complex"/>
    <property type="evidence" value="ECO:0007669"/>
    <property type="project" value="TreeGrafter"/>
</dbReference>
<evidence type="ECO:0000256" key="4">
    <source>
        <dbReference type="ARBA" id="ARBA00022771"/>
    </source>
</evidence>
<sequence length="417" mass="45946">MPRGFLVKRTKKTGPISYRVRPAEQENEVAPQVKSVKSRPYHAGMPEALCAPSLSPNRPVSTGYNESSEAALGYLDRKRNSRSPIQAESFPESTSSSFTSLVDAQMALMPSLADIANKMGSVCSRAMSPSGAQNLKRPAAAPSKAKQPLPKKPKMTCAPNSAEKKMSFKDEVTTSPVLGLRIKEDPEEDCKPRASAGSPLGEFICQLCKERYSDPLSLAQHKCSRIVRVEYRCTECDKVFSCPANLASHRRWHKPRGAQTDADRQTLDNITPALVNKVRETNSPSPHSSDAGSDEESYFDCPLCCKKFRRQAYLRKHLAVTAESSPEKKAPQPQASRPIHVIASLAPIYRGADATLPPAPSRVAPEELTVRHGEEIFQCRYCSEKFFSSPGLTRHINRYHSPESRHAILLSQAVACN</sequence>
<evidence type="ECO:0000256" key="10">
    <source>
        <dbReference type="ARBA" id="ARBA00038003"/>
    </source>
</evidence>
<dbReference type="GO" id="GO:0030182">
    <property type="term" value="P:neuron differentiation"/>
    <property type="evidence" value="ECO:0007669"/>
    <property type="project" value="TreeGrafter"/>
</dbReference>
<keyword evidence="5" id="KW-0862">Zinc</keyword>
<feature type="compositionally biased region" description="Polar residues" evidence="13">
    <location>
        <begin position="54"/>
        <end position="65"/>
    </location>
</feature>
<gene>
    <name evidence="15" type="primary">LOC114652061</name>
</gene>
<evidence type="ECO:0000256" key="11">
    <source>
        <dbReference type="ARBA" id="ARBA00058195"/>
    </source>
</evidence>
<evidence type="ECO:0000313" key="15">
    <source>
        <dbReference type="Ensembl" id="ENSECRP00000001847.1"/>
    </source>
</evidence>
<evidence type="ECO:0000256" key="3">
    <source>
        <dbReference type="ARBA" id="ARBA00022737"/>
    </source>
</evidence>
<evidence type="ECO:0000256" key="5">
    <source>
        <dbReference type="ARBA" id="ARBA00022833"/>
    </source>
</evidence>
<feature type="region of interest" description="Disordered" evidence="13">
    <location>
        <begin position="126"/>
        <end position="159"/>
    </location>
</feature>
<dbReference type="SUPFAM" id="SSF57667">
    <property type="entry name" value="beta-beta-alpha zinc fingers"/>
    <property type="match status" value="2"/>
</dbReference>
<keyword evidence="16" id="KW-1185">Reference proteome</keyword>
<accession>A0A8C4RHR6</accession>
<evidence type="ECO:0000256" key="13">
    <source>
        <dbReference type="SAM" id="MobiDB-lite"/>
    </source>
</evidence>
<feature type="compositionally biased region" description="Polar residues" evidence="13">
    <location>
        <begin position="281"/>
        <end position="291"/>
    </location>
</feature>
<dbReference type="AlphaFoldDB" id="A0A8C4RHR6"/>
<dbReference type="GO" id="GO:0010564">
    <property type="term" value="P:regulation of cell cycle process"/>
    <property type="evidence" value="ECO:0007669"/>
    <property type="project" value="TreeGrafter"/>
</dbReference>
<evidence type="ECO:0000256" key="8">
    <source>
        <dbReference type="ARBA" id="ARBA00023163"/>
    </source>
</evidence>